<evidence type="ECO:0000313" key="12">
    <source>
        <dbReference type="Proteomes" id="UP000284706"/>
    </source>
</evidence>
<feature type="non-terminal residue" evidence="11">
    <location>
        <position position="860"/>
    </location>
</feature>
<feature type="domain" description="Beta-galactosidase" evidence="10">
    <location>
        <begin position="412"/>
        <end position="603"/>
    </location>
</feature>
<keyword evidence="4 9" id="KW-0732">Signal</keyword>
<dbReference type="Pfam" id="PF13364">
    <property type="entry name" value="BetaGal_ABD2"/>
    <property type="match status" value="1"/>
</dbReference>
<dbReference type="InterPro" id="IPR031330">
    <property type="entry name" value="Gly_Hdrlase_35_cat"/>
</dbReference>
<evidence type="ECO:0000256" key="7">
    <source>
        <dbReference type="ARBA" id="ARBA00023295"/>
    </source>
</evidence>
<dbReference type="SUPFAM" id="SSF117100">
    <property type="entry name" value="Beta-galactosidase LacA, domain 3"/>
    <property type="match status" value="1"/>
</dbReference>
<dbReference type="SUPFAM" id="SSF51445">
    <property type="entry name" value="(Trans)glycosidases"/>
    <property type="match status" value="1"/>
</dbReference>
<keyword evidence="5" id="KW-0378">Hydrolase</keyword>
<dbReference type="SUPFAM" id="SSF51011">
    <property type="entry name" value="Glycosyl hydrolase domain"/>
    <property type="match status" value="1"/>
</dbReference>
<dbReference type="InterPro" id="IPR017853">
    <property type="entry name" value="GH"/>
</dbReference>
<evidence type="ECO:0000256" key="5">
    <source>
        <dbReference type="ARBA" id="ARBA00022801"/>
    </source>
</evidence>
<dbReference type="InterPro" id="IPR025972">
    <property type="entry name" value="BetaGal_dom3"/>
</dbReference>
<dbReference type="OrthoDB" id="1657402at2759"/>
<keyword evidence="12" id="KW-1185">Reference proteome</keyword>
<evidence type="ECO:0000256" key="4">
    <source>
        <dbReference type="ARBA" id="ARBA00022729"/>
    </source>
</evidence>
<dbReference type="EC" id="3.2.1.23" evidence="3"/>
<dbReference type="InterPro" id="IPR001944">
    <property type="entry name" value="Glycoside_Hdrlase_35"/>
</dbReference>
<sequence>MDARNPGRSYAVMWLLFSTLFFAFQTVLAFASSPLNVRSSSGSGTLPIISSRASRTSDVQFDNYSLIIRGQRVILYSGEFHTFRLPVPSLWPDILQKVKAAGFNGISVYTHMGLINPSRGVVDFNGFRALQPLFDAAKESGIWIILRPVADAFIQYINAETTAGGIAHWITTEVAGEPRSNASDYEAAWQDYIKGIIDVTAPNQISSGGPVIAVQVDNEFSQSPDTHAQYFVQLEDVYHASAIDVPLTYNDPGMGSNFINGTRYDCTHQTWQQVATNYYSYHAQVDPLQPQFLPEFQSGAPDSWGLTSPGYEGCRLLTGPDFLSVFNLNLWAANAKLVNFYMFYGLFIPKQKVVIMLTRNFSGTSWGALPYPGIYTSYDYGGTIAENRVLTSKFDEMKRQGMSLRSSPEFYKTDWVADTNTGLSVSTNSASYVTELRNPDTGSGFYIVRQANSTSTATIDFKLNATTSLGAVQIPLIAPAITIGGRQSKVIVTDYSFGSKSKALYSTAQIFFAGVIDGRDVLFIYGNSTQAHEIALGLTGTSSGSKVKSPFVNMAAQHSGLPQAAVSSTTVVTFSPGTNGLTTVWDSGTQLILFADTQTAATFWSPTIAAPSSSQFKNYWAIGTNESILVGGPFLVRNATISGSTLALRGDLELANGTSAAANGVQLSVIAPHAIKTITWNGAKVTLNATASSSLTSHGGFVGHIQPKTSFAQIQKAIPDLNKTGWKYKDSLPEVNEEGFDDSGWVLANRTTTNIYGGAYFGDGRLLFGCDYGFCENTVIWRGHFKATGLEKSVNLSVNGGEGFAASVWLNDVYLNTYGNTLAAEFNETFVFPPGAVKKGKDNVITVVQDNMGLDENGYN</sequence>
<gene>
    <name evidence="11" type="ORF">CVT26_002820</name>
</gene>
<evidence type="ECO:0000259" key="10">
    <source>
        <dbReference type="SMART" id="SM01029"/>
    </source>
</evidence>
<dbReference type="Gene3D" id="2.60.390.10">
    <property type="entry name" value="Beta-galactosidase, domain 3"/>
    <property type="match status" value="1"/>
</dbReference>
<dbReference type="Proteomes" id="UP000284706">
    <property type="component" value="Unassembled WGS sequence"/>
</dbReference>
<dbReference type="PRINTS" id="PR00742">
    <property type="entry name" value="GLHYDRLASE35"/>
</dbReference>
<name>A0A409Y3B0_9AGAR</name>
<dbReference type="InterPro" id="IPR036833">
    <property type="entry name" value="BetaGal_dom3_sf"/>
</dbReference>
<comment type="caution">
    <text evidence="11">The sequence shown here is derived from an EMBL/GenBank/DDBJ whole genome shotgun (WGS) entry which is preliminary data.</text>
</comment>
<dbReference type="InParanoid" id="A0A409Y3B0"/>
<comment type="similarity">
    <text evidence="2 8">Belongs to the glycosyl hydrolase 35 family.</text>
</comment>
<dbReference type="PANTHER" id="PTHR23421">
    <property type="entry name" value="BETA-GALACTOSIDASE RELATED"/>
    <property type="match status" value="1"/>
</dbReference>
<dbReference type="SMART" id="SM01029">
    <property type="entry name" value="BetaGal_dom2"/>
    <property type="match status" value="1"/>
</dbReference>
<dbReference type="Gene3D" id="2.60.120.260">
    <property type="entry name" value="Galactose-binding domain-like"/>
    <property type="match status" value="2"/>
</dbReference>
<evidence type="ECO:0000256" key="1">
    <source>
        <dbReference type="ARBA" id="ARBA00001412"/>
    </source>
</evidence>
<accession>A0A409Y3B0</accession>
<dbReference type="InterPro" id="IPR025300">
    <property type="entry name" value="BetaGal_jelly_roll_dom"/>
</dbReference>
<proteinExistence type="inferred from homology"/>
<dbReference type="Pfam" id="PF01301">
    <property type="entry name" value="Glyco_hydro_35"/>
    <property type="match status" value="1"/>
</dbReference>
<dbReference type="Gene3D" id="3.20.20.80">
    <property type="entry name" value="Glycosidases"/>
    <property type="match status" value="1"/>
</dbReference>
<dbReference type="InterPro" id="IPR037110">
    <property type="entry name" value="Betagal_dom2_sf"/>
</dbReference>
<dbReference type="SUPFAM" id="SSF49785">
    <property type="entry name" value="Galactose-binding domain-like"/>
    <property type="match status" value="1"/>
</dbReference>
<evidence type="ECO:0000313" key="11">
    <source>
        <dbReference type="EMBL" id="PPQ97472.1"/>
    </source>
</evidence>
<dbReference type="GO" id="GO:0005975">
    <property type="term" value="P:carbohydrate metabolic process"/>
    <property type="evidence" value="ECO:0007669"/>
    <property type="project" value="InterPro"/>
</dbReference>
<evidence type="ECO:0000256" key="9">
    <source>
        <dbReference type="SAM" id="SignalP"/>
    </source>
</evidence>
<dbReference type="STRING" id="231916.A0A409Y3B0"/>
<dbReference type="Pfam" id="PF13363">
    <property type="entry name" value="BetaGal_dom3"/>
    <property type="match status" value="1"/>
</dbReference>
<dbReference type="AlphaFoldDB" id="A0A409Y3B0"/>
<feature type="signal peptide" evidence="9">
    <location>
        <begin position="1"/>
        <end position="29"/>
    </location>
</feature>
<dbReference type="GO" id="GO:0004565">
    <property type="term" value="F:beta-galactosidase activity"/>
    <property type="evidence" value="ECO:0007669"/>
    <property type="project" value="UniProtKB-EC"/>
</dbReference>
<feature type="chain" id="PRO_5019339844" description="beta-galactosidase" evidence="9">
    <location>
        <begin position="30"/>
        <end position="860"/>
    </location>
</feature>
<keyword evidence="6" id="KW-0325">Glycoprotein</keyword>
<protein>
    <recommendedName>
        <fullName evidence="3">beta-galactosidase</fullName>
        <ecNumber evidence="3">3.2.1.23</ecNumber>
    </recommendedName>
</protein>
<evidence type="ECO:0000256" key="2">
    <source>
        <dbReference type="ARBA" id="ARBA00009809"/>
    </source>
</evidence>
<evidence type="ECO:0000256" key="8">
    <source>
        <dbReference type="RuleBase" id="RU003679"/>
    </source>
</evidence>
<dbReference type="InterPro" id="IPR018954">
    <property type="entry name" value="Betagal_dom2"/>
</dbReference>
<evidence type="ECO:0000256" key="6">
    <source>
        <dbReference type="ARBA" id="ARBA00023180"/>
    </source>
</evidence>
<dbReference type="Pfam" id="PF10435">
    <property type="entry name" value="BetaGal_dom2"/>
    <property type="match status" value="1"/>
</dbReference>
<reference evidence="11 12" key="1">
    <citation type="journal article" date="2018" name="Evol. Lett.">
        <title>Horizontal gene cluster transfer increased hallucinogenic mushroom diversity.</title>
        <authorList>
            <person name="Reynolds H.T."/>
            <person name="Vijayakumar V."/>
            <person name="Gluck-Thaler E."/>
            <person name="Korotkin H.B."/>
            <person name="Matheny P.B."/>
            <person name="Slot J.C."/>
        </authorList>
    </citation>
    <scope>NUCLEOTIDE SEQUENCE [LARGE SCALE GENOMIC DNA]</scope>
    <source>
        <strain evidence="11 12">SRW20</strain>
    </source>
</reference>
<dbReference type="EMBL" id="NHYE01001246">
    <property type="protein sequence ID" value="PPQ97472.1"/>
    <property type="molecule type" value="Genomic_DNA"/>
</dbReference>
<dbReference type="Gene3D" id="2.102.20.10">
    <property type="entry name" value="Beta-galactosidase, domain 2"/>
    <property type="match status" value="1"/>
</dbReference>
<dbReference type="InterPro" id="IPR008979">
    <property type="entry name" value="Galactose-bd-like_sf"/>
</dbReference>
<organism evidence="11 12">
    <name type="scientific">Gymnopilus dilepis</name>
    <dbReference type="NCBI Taxonomy" id="231916"/>
    <lineage>
        <taxon>Eukaryota</taxon>
        <taxon>Fungi</taxon>
        <taxon>Dikarya</taxon>
        <taxon>Basidiomycota</taxon>
        <taxon>Agaricomycotina</taxon>
        <taxon>Agaricomycetes</taxon>
        <taxon>Agaricomycetidae</taxon>
        <taxon>Agaricales</taxon>
        <taxon>Agaricineae</taxon>
        <taxon>Hymenogastraceae</taxon>
        <taxon>Gymnopilus</taxon>
    </lineage>
</organism>
<comment type="catalytic activity">
    <reaction evidence="1">
        <text>Hydrolysis of terminal non-reducing beta-D-galactose residues in beta-D-galactosides.</text>
        <dbReference type="EC" id="3.2.1.23"/>
    </reaction>
</comment>
<evidence type="ECO:0000256" key="3">
    <source>
        <dbReference type="ARBA" id="ARBA00012756"/>
    </source>
</evidence>
<keyword evidence="7" id="KW-0326">Glycosidase</keyword>